<proteinExistence type="predicted"/>
<feature type="region of interest" description="Disordered" evidence="1">
    <location>
        <begin position="151"/>
        <end position="213"/>
    </location>
</feature>
<dbReference type="EMBL" id="AVOT02059912">
    <property type="protein sequence ID" value="MBW0553495.1"/>
    <property type="molecule type" value="Genomic_DNA"/>
</dbReference>
<evidence type="ECO:0000313" key="2">
    <source>
        <dbReference type="EMBL" id="MBW0553495.1"/>
    </source>
</evidence>
<organism evidence="2 3">
    <name type="scientific">Austropuccinia psidii MF-1</name>
    <dbReference type="NCBI Taxonomy" id="1389203"/>
    <lineage>
        <taxon>Eukaryota</taxon>
        <taxon>Fungi</taxon>
        <taxon>Dikarya</taxon>
        <taxon>Basidiomycota</taxon>
        <taxon>Pucciniomycotina</taxon>
        <taxon>Pucciniomycetes</taxon>
        <taxon>Pucciniales</taxon>
        <taxon>Sphaerophragmiaceae</taxon>
        <taxon>Austropuccinia</taxon>
    </lineage>
</organism>
<protein>
    <submittedName>
        <fullName evidence="2">Uncharacterized protein</fullName>
    </submittedName>
</protein>
<dbReference type="AlphaFoldDB" id="A0A9Q3J191"/>
<accession>A0A9Q3J191</accession>
<reference evidence="2" key="1">
    <citation type="submission" date="2021-03" db="EMBL/GenBank/DDBJ databases">
        <title>Draft genome sequence of rust myrtle Austropuccinia psidii MF-1, a brazilian biotype.</title>
        <authorList>
            <person name="Quecine M.C."/>
            <person name="Pachon D.M.R."/>
            <person name="Bonatelli M.L."/>
            <person name="Correr F.H."/>
            <person name="Franceschini L.M."/>
            <person name="Leite T.F."/>
            <person name="Margarido G.R.A."/>
            <person name="Almeida C.A."/>
            <person name="Ferrarezi J.A."/>
            <person name="Labate C.A."/>
        </authorList>
    </citation>
    <scope>NUCLEOTIDE SEQUENCE</scope>
    <source>
        <strain evidence="2">MF-1</strain>
    </source>
</reference>
<evidence type="ECO:0000313" key="3">
    <source>
        <dbReference type="Proteomes" id="UP000765509"/>
    </source>
</evidence>
<feature type="compositionally biased region" description="Basic and acidic residues" evidence="1">
    <location>
        <begin position="172"/>
        <end position="184"/>
    </location>
</feature>
<gene>
    <name evidence="2" type="ORF">O181_093210</name>
</gene>
<dbReference type="Proteomes" id="UP000765509">
    <property type="component" value="Unassembled WGS sequence"/>
</dbReference>
<feature type="compositionally biased region" description="Polar residues" evidence="1">
    <location>
        <begin position="189"/>
        <end position="203"/>
    </location>
</feature>
<name>A0A9Q3J191_9BASI</name>
<evidence type="ECO:0000256" key="1">
    <source>
        <dbReference type="SAM" id="MobiDB-lite"/>
    </source>
</evidence>
<feature type="compositionally biased region" description="Polar residues" evidence="1">
    <location>
        <begin position="156"/>
        <end position="171"/>
    </location>
</feature>
<keyword evidence="3" id="KW-1185">Reference proteome</keyword>
<comment type="caution">
    <text evidence="2">The sequence shown here is derived from an EMBL/GenBank/DDBJ whole genome shotgun (WGS) entry which is preliminary data.</text>
</comment>
<sequence length="213" mass="23988">MWTRKRQDQIQKGQIFLKKDTYGGCQSCPHSPRSVHTNVDVNSEYGLIHDNTLRAEPLSSGRNRNLSIPIQELVQSSQRIRVGNMPKPFAEAMNSYLHIKSFLGQEKTIDLLGGWSPLSCKDKVKKINNWLKNQSLLSIDQKKELEMTPALETQGPVASTSPRSVQRQAQRTSEEAERSQEPSRKGKRQSQLAQTLPTSTTGKHLTLWHAASS</sequence>